<dbReference type="PANTHER" id="PTHR32057:SF14">
    <property type="entry name" value="PROTEIN ADENYLYLTRANSFERASE SELO, MITOCHONDRIAL"/>
    <property type="match status" value="1"/>
</dbReference>
<keyword evidence="8" id="KW-0464">Manganese</keyword>
<feature type="binding site" evidence="8">
    <location>
        <position position="121"/>
    </location>
    <ligand>
        <name>ATP</name>
        <dbReference type="ChEBI" id="CHEBI:30616"/>
    </ligand>
</feature>
<dbReference type="HAMAP" id="MF_00692">
    <property type="entry name" value="SelO"/>
    <property type="match status" value="1"/>
</dbReference>
<feature type="binding site" evidence="8">
    <location>
        <position position="109"/>
    </location>
    <ligand>
        <name>ATP</name>
        <dbReference type="ChEBI" id="CHEBI:30616"/>
    </ligand>
</feature>
<comment type="function">
    <text evidence="8">Nucleotidyltransferase involved in the post-translational modification of proteins. It can catalyze the addition of adenosine monophosphate (AMP) or uridine monophosphate (UMP) to a protein, resulting in modifications known as AMPylation and UMPylation.</text>
</comment>
<dbReference type="PANTHER" id="PTHR32057">
    <property type="entry name" value="PROTEIN ADENYLYLTRANSFERASE SELO, MITOCHONDRIAL"/>
    <property type="match status" value="1"/>
</dbReference>
<protein>
    <recommendedName>
        <fullName evidence="8">Protein nucleotidyltransferase YdiU</fullName>
        <ecNumber evidence="8">2.7.7.-</ecNumber>
    </recommendedName>
    <alternativeName>
        <fullName evidence="8">Protein adenylyltransferase YdiU</fullName>
        <ecNumber evidence="8">2.7.7.108</ecNumber>
    </alternativeName>
    <alternativeName>
        <fullName evidence="8">Protein uridylyltransferase YdiU</fullName>
        <ecNumber evidence="8">2.7.7.-</ecNumber>
    </alternativeName>
</protein>
<dbReference type="Pfam" id="PF02696">
    <property type="entry name" value="SelO"/>
    <property type="match status" value="1"/>
</dbReference>
<dbReference type="InterPro" id="IPR003846">
    <property type="entry name" value="SelO"/>
</dbReference>
<evidence type="ECO:0000256" key="3">
    <source>
        <dbReference type="ARBA" id="ARBA00022695"/>
    </source>
</evidence>
<comment type="cofactor">
    <cofactor evidence="8">
        <name>Mg(2+)</name>
        <dbReference type="ChEBI" id="CHEBI:18420"/>
    </cofactor>
    <cofactor evidence="8">
        <name>Mn(2+)</name>
        <dbReference type="ChEBI" id="CHEBI:29035"/>
    </cofactor>
</comment>
<dbReference type="GO" id="GO:0070733">
    <property type="term" value="F:AMPylase activity"/>
    <property type="evidence" value="ECO:0007669"/>
    <property type="project" value="UniProtKB-EC"/>
</dbReference>
<gene>
    <name evidence="8" type="primary">ydiU</name>
    <name evidence="8" type="synonym">selO</name>
    <name evidence="9" type="ORF">FIV42_26725</name>
</gene>
<dbReference type="EMBL" id="CP041186">
    <property type="protein sequence ID" value="QDG54207.1"/>
    <property type="molecule type" value="Genomic_DNA"/>
</dbReference>
<feature type="binding site" evidence="8">
    <location>
        <position position="247"/>
    </location>
    <ligand>
        <name>Mg(2+)</name>
        <dbReference type="ChEBI" id="CHEBI:18420"/>
    </ligand>
</feature>
<organism evidence="9 10">
    <name type="scientific">Persicimonas caeni</name>
    <dbReference type="NCBI Taxonomy" id="2292766"/>
    <lineage>
        <taxon>Bacteria</taxon>
        <taxon>Deltaproteobacteria</taxon>
        <taxon>Bradymonadales</taxon>
        <taxon>Bradymonadaceae</taxon>
        <taxon>Persicimonas</taxon>
    </lineage>
</organism>
<accession>A0A4Y6Q205</accession>
<dbReference type="RefSeq" id="WP_141200651.1">
    <property type="nucleotide sequence ID" value="NZ_CP041186.1"/>
</dbReference>
<keyword evidence="2 8" id="KW-0808">Transferase</keyword>
<evidence type="ECO:0000256" key="4">
    <source>
        <dbReference type="ARBA" id="ARBA00022723"/>
    </source>
</evidence>
<feature type="binding site" evidence="8">
    <location>
        <position position="256"/>
    </location>
    <ligand>
        <name>Mg(2+)</name>
        <dbReference type="ChEBI" id="CHEBI:18420"/>
    </ligand>
</feature>
<keyword evidence="6 8" id="KW-0067">ATP-binding</keyword>
<keyword evidence="3 8" id="KW-0548">Nucleotidyltransferase</keyword>
<comment type="catalytic activity">
    <reaction evidence="8">
        <text>L-seryl-[protein] + UTP = O-(5'-uridylyl)-L-seryl-[protein] + diphosphate</text>
        <dbReference type="Rhea" id="RHEA:64604"/>
        <dbReference type="Rhea" id="RHEA-COMP:9863"/>
        <dbReference type="Rhea" id="RHEA-COMP:16635"/>
        <dbReference type="ChEBI" id="CHEBI:29999"/>
        <dbReference type="ChEBI" id="CHEBI:33019"/>
        <dbReference type="ChEBI" id="CHEBI:46398"/>
        <dbReference type="ChEBI" id="CHEBI:156051"/>
    </reaction>
</comment>
<keyword evidence="10" id="KW-1185">Reference proteome</keyword>
<evidence type="ECO:0000256" key="5">
    <source>
        <dbReference type="ARBA" id="ARBA00022741"/>
    </source>
</evidence>
<feature type="active site" description="Proton acceptor" evidence="8">
    <location>
        <position position="246"/>
    </location>
</feature>
<dbReference type="GO" id="GO:0000287">
    <property type="term" value="F:magnesium ion binding"/>
    <property type="evidence" value="ECO:0007669"/>
    <property type="project" value="UniProtKB-UniRule"/>
</dbReference>
<dbReference type="EC" id="2.7.7.-" evidence="8"/>
<proteinExistence type="inferred from homology"/>
<comment type="catalytic activity">
    <reaction evidence="8">
        <text>L-tyrosyl-[protein] + ATP = O-(5'-adenylyl)-L-tyrosyl-[protein] + diphosphate</text>
        <dbReference type="Rhea" id="RHEA:54288"/>
        <dbReference type="Rhea" id="RHEA-COMP:10136"/>
        <dbReference type="Rhea" id="RHEA-COMP:13846"/>
        <dbReference type="ChEBI" id="CHEBI:30616"/>
        <dbReference type="ChEBI" id="CHEBI:33019"/>
        <dbReference type="ChEBI" id="CHEBI:46858"/>
        <dbReference type="ChEBI" id="CHEBI:83624"/>
        <dbReference type="EC" id="2.7.7.108"/>
    </reaction>
</comment>
<comment type="similarity">
    <text evidence="1 8">Belongs to the SELO family.</text>
</comment>
<accession>A0A5B8YDZ0</accession>
<evidence type="ECO:0000256" key="2">
    <source>
        <dbReference type="ARBA" id="ARBA00022679"/>
    </source>
</evidence>
<evidence type="ECO:0000256" key="7">
    <source>
        <dbReference type="ARBA" id="ARBA00022842"/>
    </source>
</evidence>
<dbReference type="Proteomes" id="UP000315995">
    <property type="component" value="Chromosome"/>
</dbReference>
<feature type="binding site" evidence="8">
    <location>
        <position position="256"/>
    </location>
    <ligand>
        <name>ATP</name>
        <dbReference type="ChEBI" id="CHEBI:30616"/>
    </ligand>
</feature>
<evidence type="ECO:0000256" key="6">
    <source>
        <dbReference type="ARBA" id="ARBA00022840"/>
    </source>
</evidence>
<dbReference type="GO" id="GO:0005524">
    <property type="term" value="F:ATP binding"/>
    <property type="evidence" value="ECO:0007669"/>
    <property type="project" value="UniProtKB-UniRule"/>
</dbReference>
<feature type="binding site" evidence="8">
    <location>
        <position position="88"/>
    </location>
    <ligand>
        <name>ATP</name>
        <dbReference type="ChEBI" id="CHEBI:30616"/>
    </ligand>
</feature>
<evidence type="ECO:0000313" key="9">
    <source>
        <dbReference type="EMBL" id="QDG54207.1"/>
    </source>
</evidence>
<feature type="binding site" evidence="8">
    <location>
        <position position="122"/>
    </location>
    <ligand>
        <name>ATP</name>
        <dbReference type="ChEBI" id="CHEBI:30616"/>
    </ligand>
</feature>
<keyword evidence="5 8" id="KW-0547">Nucleotide-binding</keyword>
<feature type="binding site" evidence="8">
    <location>
        <position position="89"/>
    </location>
    <ligand>
        <name>ATP</name>
        <dbReference type="ChEBI" id="CHEBI:30616"/>
    </ligand>
</feature>
<dbReference type="GO" id="GO:0030145">
    <property type="term" value="F:manganese ion binding"/>
    <property type="evidence" value="ECO:0007669"/>
    <property type="project" value="UniProtKB-UniRule"/>
</dbReference>
<comment type="catalytic activity">
    <reaction evidence="8">
        <text>L-threonyl-[protein] + ATP = 3-O-(5'-adenylyl)-L-threonyl-[protein] + diphosphate</text>
        <dbReference type="Rhea" id="RHEA:54292"/>
        <dbReference type="Rhea" id="RHEA-COMP:11060"/>
        <dbReference type="Rhea" id="RHEA-COMP:13847"/>
        <dbReference type="ChEBI" id="CHEBI:30013"/>
        <dbReference type="ChEBI" id="CHEBI:30616"/>
        <dbReference type="ChEBI" id="CHEBI:33019"/>
        <dbReference type="ChEBI" id="CHEBI:138113"/>
        <dbReference type="EC" id="2.7.7.108"/>
    </reaction>
</comment>
<dbReference type="AlphaFoldDB" id="A0A4Y6Q205"/>
<comment type="catalytic activity">
    <reaction evidence="8">
        <text>L-histidyl-[protein] + UTP = N(tele)-(5'-uridylyl)-L-histidyl-[protein] + diphosphate</text>
        <dbReference type="Rhea" id="RHEA:83891"/>
        <dbReference type="Rhea" id="RHEA-COMP:9745"/>
        <dbReference type="Rhea" id="RHEA-COMP:20239"/>
        <dbReference type="ChEBI" id="CHEBI:29979"/>
        <dbReference type="ChEBI" id="CHEBI:33019"/>
        <dbReference type="ChEBI" id="CHEBI:46398"/>
        <dbReference type="ChEBI" id="CHEBI:233474"/>
    </reaction>
</comment>
<feature type="binding site" evidence="8">
    <location>
        <position position="179"/>
    </location>
    <ligand>
        <name>ATP</name>
        <dbReference type="ChEBI" id="CHEBI:30616"/>
    </ligand>
</feature>
<feature type="binding site" evidence="8">
    <location>
        <position position="172"/>
    </location>
    <ligand>
        <name>ATP</name>
        <dbReference type="ChEBI" id="CHEBI:30616"/>
    </ligand>
</feature>
<dbReference type="EC" id="2.7.7.108" evidence="8"/>
<evidence type="ECO:0000313" key="10">
    <source>
        <dbReference type="Proteomes" id="UP000315995"/>
    </source>
</evidence>
<feature type="binding site" evidence="8">
    <location>
        <position position="86"/>
    </location>
    <ligand>
        <name>ATP</name>
        <dbReference type="ChEBI" id="CHEBI:30616"/>
    </ligand>
</feature>
<keyword evidence="4 8" id="KW-0479">Metal-binding</keyword>
<evidence type="ECO:0000256" key="1">
    <source>
        <dbReference type="ARBA" id="ARBA00009747"/>
    </source>
</evidence>
<evidence type="ECO:0000256" key="8">
    <source>
        <dbReference type="HAMAP-Rule" id="MF_00692"/>
    </source>
</evidence>
<dbReference type="OrthoDB" id="9776281at2"/>
<reference evidence="9 10" key="1">
    <citation type="submission" date="2019-06" db="EMBL/GenBank/DDBJ databases">
        <title>Persicimonas caeni gen. nov., sp. nov., a predatory bacterium isolated from solar saltern.</title>
        <authorList>
            <person name="Wang S."/>
        </authorList>
    </citation>
    <scope>NUCLEOTIDE SEQUENCE [LARGE SCALE GENOMIC DNA]</scope>
    <source>
        <strain evidence="9 10">YN101</strain>
    </source>
</reference>
<name>A0A4Y6Q205_PERCE</name>
<keyword evidence="7 8" id="KW-0460">Magnesium</keyword>
<dbReference type="NCBIfam" id="NF000658">
    <property type="entry name" value="PRK00029.1"/>
    <property type="match status" value="1"/>
</dbReference>
<sequence length="483" mass="53420">MKVRFDNSYLALPERFYSRVSPEPVASPEVVRVNTSLAEQLGFDPDWLDSPEGAEFAVGNRVLDGSEPIATVYGGHQFGNWAGRLGDGRALLLGEVIDRDGQRFDVQLKGSGRTPYSRRGDGRAPLGPVLREYLVSEAMAALGIPTTRSLVAATTGESVRRETILPGGVLVRVAKSHIRIGTFEWFASRGDTDAVELLAEHVVARHYPKLEGGSVVDLLRAVAERQARLVAQWMLVGFIHGVMNTDNMLLSGETIDYGPCAFMNAYDPSTVFSSIDRHGRYAYGNQPKIAQWNLSRLAQALLASTERDEAIVSQAQDVVDAFPQMFQDAWAAGMAQKLGLSEVREEDWALFTDLLELMYVDESDYTLTFVRLTELVEPRFDSELSALPDAFGPWVERWQARRDDDAATLPEQAELMVRANPVFIPRNHLVEEALDAAVGEGDFSRFHQLVEVLADPYAYDASHSEFALPPGPDEQVHVTFCGT</sequence>
<comment type="catalytic activity">
    <reaction evidence="8">
        <text>L-tyrosyl-[protein] + UTP = O-(5'-uridylyl)-L-tyrosyl-[protein] + diphosphate</text>
        <dbReference type="Rhea" id="RHEA:83887"/>
        <dbReference type="Rhea" id="RHEA-COMP:10136"/>
        <dbReference type="Rhea" id="RHEA-COMP:20238"/>
        <dbReference type="ChEBI" id="CHEBI:33019"/>
        <dbReference type="ChEBI" id="CHEBI:46398"/>
        <dbReference type="ChEBI" id="CHEBI:46858"/>
        <dbReference type="ChEBI" id="CHEBI:90602"/>
    </reaction>
</comment>
<comment type="catalytic activity">
    <reaction evidence="8">
        <text>L-seryl-[protein] + ATP = 3-O-(5'-adenylyl)-L-seryl-[protein] + diphosphate</text>
        <dbReference type="Rhea" id="RHEA:58120"/>
        <dbReference type="Rhea" id="RHEA-COMP:9863"/>
        <dbReference type="Rhea" id="RHEA-COMP:15073"/>
        <dbReference type="ChEBI" id="CHEBI:29999"/>
        <dbReference type="ChEBI" id="CHEBI:30616"/>
        <dbReference type="ChEBI" id="CHEBI:33019"/>
        <dbReference type="ChEBI" id="CHEBI:142516"/>
        <dbReference type="EC" id="2.7.7.108"/>
    </reaction>
</comment>